<name>A0ACB8V5P4_9EURO</name>
<reference evidence="1" key="1">
    <citation type="journal article" date="2022" name="bioRxiv">
        <title>Population genetic analysis of Ophidiomyces ophidiicola, the causative agent of snake fungal disease, indicates recent introductions to the USA.</title>
        <authorList>
            <person name="Ladner J.T."/>
            <person name="Palmer J.M."/>
            <person name="Ettinger C.L."/>
            <person name="Stajich J.E."/>
            <person name="Farrell T.M."/>
            <person name="Glorioso B.M."/>
            <person name="Lawson B."/>
            <person name="Price S.J."/>
            <person name="Stengle A.G."/>
            <person name="Grear D.A."/>
            <person name="Lorch J.M."/>
        </authorList>
    </citation>
    <scope>NUCLEOTIDE SEQUENCE</scope>
    <source>
        <strain evidence="1">NWHC 24266-5</strain>
    </source>
</reference>
<accession>A0ACB8V5P4</accession>
<protein>
    <submittedName>
        <fullName evidence="1">Uncharacterized protein</fullName>
    </submittedName>
</protein>
<comment type="caution">
    <text evidence="1">The sequence shown here is derived from an EMBL/GenBank/DDBJ whole genome shotgun (WGS) entry which is preliminary data.</text>
</comment>
<proteinExistence type="predicted"/>
<dbReference type="EMBL" id="JALBCA010000004">
    <property type="protein sequence ID" value="KAI2392893.1"/>
    <property type="molecule type" value="Genomic_DNA"/>
</dbReference>
<gene>
    <name evidence="1" type="ORF">LOY88_000358</name>
</gene>
<sequence>MFGDFPLQGKIVAITGGGSGIGLAFAKRCHSQGSRVVIGDLKLSPQAQSFVDESRDSRTCLFTQCDVAKWSDLQGLIDFARREFGDVPDVYCPCAGVFEPVKQENHYQSVAINVEHPLKFTRLAIRALVGMNKKGVVLLVASVAGLYGTYAVPMYCATKHAIVGFVKSLSLADELEGIKVVGICPGIVGTPLWDNRPKTMENYGAYGAIDPLTPEEVAISMGALVQEGKHQGGTVFLHGNGKKEVVVSGTRIGNTPFVETAERIHAIIQRERGTHPTSQPCRSGK</sequence>
<organism evidence="1">
    <name type="scientific">Ophidiomyces ophidiicola</name>
    <dbReference type="NCBI Taxonomy" id="1387563"/>
    <lineage>
        <taxon>Eukaryota</taxon>
        <taxon>Fungi</taxon>
        <taxon>Dikarya</taxon>
        <taxon>Ascomycota</taxon>
        <taxon>Pezizomycotina</taxon>
        <taxon>Eurotiomycetes</taxon>
        <taxon>Eurotiomycetidae</taxon>
        <taxon>Onygenales</taxon>
        <taxon>Onygenaceae</taxon>
        <taxon>Ophidiomyces</taxon>
    </lineage>
</organism>
<evidence type="ECO:0000313" key="1">
    <source>
        <dbReference type="EMBL" id="KAI2392893.1"/>
    </source>
</evidence>